<feature type="region of interest" description="Disordered" evidence="1">
    <location>
        <begin position="160"/>
        <end position="179"/>
    </location>
</feature>
<feature type="region of interest" description="Disordered" evidence="1">
    <location>
        <begin position="395"/>
        <end position="419"/>
    </location>
</feature>
<evidence type="ECO:0000256" key="1">
    <source>
        <dbReference type="SAM" id="MobiDB-lite"/>
    </source>
</evidence>
<sequence>MQNRVTGSSSDSGEDMTQMLPNAAEVSDSETPVSPIISNFLERLTDQQLHVMREATSDPLTREEMHKILKKVVKTVTEMALKIIIPNMDEILNVDPSFPCSSEPGSSHQSVLSPSNRHELKDTVDSGSHSTLTKDEDLEIDSEPVDVLLEITEDNIPLRDDESQQQSVSGLHSGWSSNSSSEMNAAVVKEEFQEIISGASNMALSSDTGSPSPPFHILPKSKGTNSVTKVVTNANMALSSDSGSQSPPFHILPKSNSTNSVLVTKAVMNAIVSAMTNRLDEKEDLRILQLLTSVARKLEVLSSASSSETLFKSESESDSSDSHPLNTHTLSSKNFQIRASKAVNDILIKTTNNLDPKDDLHSNVLADDLSTASNSMVKTFVNEITAAAQELIQTSQSGDLTTDKPSAKPSKSSTTAQDDSNRLLSAVRRIYGSMQNKVVKSFSQLLAQPSTKIVKVLTSTRSSPSPPNEVAQASQSDSHILAASRLNAFKPWKTLSDSLQRLVTLNVNREQIQQCTKDILQEIITVYISEEHKTKEKEEIATEKYSFKATQSRSYVSLVAERVVDDMLFSLVQFKWPDGLSGSGSDADDNFSDLETNVLTTSTEENISAIQKISSEEFRTEASRLVSEVFSQSIVIADADIPEADLDTTALKIVEEFVTDIRDLLGNIAQSPQLAADICENSFSGSLPSSEDIHVLHSLEQTDSGSSKGSTESRPNISEVDLWSFVHNLYDSVMSQVSEFLFKHQQREAEVRKVVANVFLAIDEQLQSSQEAQHARNVIGSMQKNVGVDKPPSAHTLKSIEPERLCSTASSRTLVSKDNNLNWNEVTNPVTPYPSLSSLGKRSPCLKSSLRSLDKEVRPKTRSSDVVSMTTLVDTLMASLDLEHAEHFSSLENLFAAANRSGEMNSKGAPHKFTLKFVDMIQQLIKRRMTPIKSVSDSAVETRRRQVNTDMQQSLAYEFLCEFAEESVKRLLTSCILPPPTPARTQELPTMPFVTPENFDFSRPLSEVYTDATELLSNIVWKQVMEHLSVSFDQCVDEIFSIYSEDLRSIEDQKLDTTASCSELHPAPQQSMETISNAEKTPEVASYSCEKAKTFSLTALCHCVRTILLRIQQESSAEVSPFLYETSDEVQLITIAVLDVLKGCRGVKLKDDEHEPKELQSRLIDTVYTQVLQRIGSQSDLFEALKSQSPELTGSLAVSIVRTLQSMNPEDIYITSSHSRSPANDTEEHLEFSQAINDQGPSAVEIKKELFLKHPKLKNLFKKLRKGKTGSSDSLDQEQHCSTDADMSSNIANSKRRSGGSGPSFPS</sequence>
<protein>
    <submittedName>
        <fullName evidence="2">Uncharacterized protein</fullName>
    </submittedName>
</protein>
<feature type="compositionally biased region" description="Low complexity" evidence="1">
    <location>
        <begin position="407"/>
        <end position="416"/>
    </location>
</feature>
<feature type="compositionally biased region" description="Polar residues" evidence="1">
    <location>
        <begin position="1284"/>
        <end position="1293"/>
    </location>
</feature>
<dbReference type="Proteomes" id="UP000327468">
    <property type="component" value="Chromosome 18"/>
</dbReference>
<feature type="region of interest" description="Disordered" evidence="1">
    <location>
        <begin position="99"/>
        <end position="132"/>
    </location>
</feature>
<dbReference type="EMBL" id="VFJC01000019">
    <property type="protein sequence ID" value="KAB5541904.1"/>
    <property type="molecule type" value="Genomic_DNA"/>
</dbReference>
<feature type="region of interest" description="Disordered" evidence="1">
    <location>
        <begin position="309"/>
        <end position="329"/>
    </location>
</feature>
<evidence type="ECO:0000313" key="3">
    <source>
        <dbReference type="Proteomes" id="UP000327468"/>
    </source>
</evidence>
<organism evidence="2 3">
    <name type="scientific">Pangasianodon hypophthalmus</name>
    <name type="common">Striped catfish</name>
    <name type="synonym">Helicophagus hypophthalmus</name>
    <dbReference type="NCBI Taxonomy" id="310915"/>
    <lineage>
        <taxon>Eukaryota</taxon>
        <taxon>Metazoa</taxon>
        <taxon>Chordata</taxon>
        <taxon>Craniata</taxon>
        <taxon>Vertebrata</taxon>
        <taxon>Euteleostomi</taxon>
        <taxon>Actinopterygii</taxon>
        <taxon>Neopterygii</taxon>
        <taxon>Teleostei</taxon>
        <taxon>Ostariophysi</taxon>
        <taxon>Siluriformes</taxon>
        <taxon>Pangasiidae</taxon>
        <taxon>Pangasianodon</taxon>
    </lineage>
</organism>
<name>A0A5N5LGH8_PANHP</name>
<evidence type="ECO:0000313" key="2">
    <source>
        <dbReference type="EMBL" id="KAB5541904.1"/>
    </source>
</evidence>
<comment type="caution">
    <text evidence="2">The sequence shown here is derived from an EMBL/GenBank/DDBJ whole genome shotgun (WGS) entry which is preliminary data.</text>
</comment>
<proteinExistence type="predicted"/>
<feature type="region of interest" description="Disordered" evidence="1">
    <location>
        <begin position="1264"/>
        <end position="1307"/>
    </location>
</feature>
<keyword evidence="3" id="KW-1185">Reference proteome</keyword>
<reference evidence="2 3" key="1">
    <citation type="submission" date="2019-06" db="EMBL/GenBank/DDBJ databases">
        <title>A chromosome-scale genome assembly of the striped catfish, Pangasianodon hypophthalmus.</title>
        <authorList>
            <person name="Wen M."/>
            <person name="Zahm M."/>
            <person name="Roques C."/>
            <person name="Cabau C."/>
            <person name="Klopp C."/>
            <person name="Donnadieu C."/>
            <person name="Jouanno E."/>
            <person name="Avarre J.-C."/>
            <person name="Campet M."/>
            <person name="Ha T.T.T."/>
            <person name="Dugue R."/>
            <person name="Lampietro C."/>
            <person name="Louis A."/>
            <person name="Herpin A."/>
            <person name="Echchiki A."/>
            <person name="Berthelot C."/>
            <person name="Parey E."/>
            <person name="Roest-Crollius H."/>
            <person name="Braasch I."/>
            <person name="Postlethwait J."/>
            <person name="Bobe J."/>
            <person name="Montfort J."/>
            <person name="Bouchez O."/>
            <person name="Begum T."/>
            <person name="Schartl M."/>
            <person name="Guiguen Y."/>
        </authorList>
    </citation>
    <scope>NUCLEOTIDE SEQUENCE [LARGE SCALE GENOMIC DNA]</scope>
    <source>
        <strain evidence="2 3">Indonesia</strain>
        <tissue evidence="2">Blood</tissue>
    </source>
</reference>
<feature type="compositionally biased region" description="Low complexity" evidence="1">
    <location>
        <begin position="167"/>
        <end position="179"/>
    </location>
</feature>
<accession>A0A5N5LGH8</accession>
<feature type="compositionally biased region" description="Polar residues" evidence="1">
    <location>
        <begin position="99"/>
        <end position="115"/>
    </location>
</feature>
<gene>
    <name evidence="2" type="ORF">PHYPO_G00085320</name>
</gene>